<dbReference type="EnsemblMetazoa" id="ASIC007945-RA">
    <property type="protein sequence ID" value="ASIC007945-PA"/>
    <property type="gene ID" value="ASIC007945"/>
</dbReference>
<sequence length="115" mass="12365">MARTLDRLFNSPSWTAADRVLECRADRTHEEPGASLPVNETIVRPMSPSAKGHKFPHTPESRSGREIPGRECLCFLGRPESPGPSPGCRTSRGSRTEGPSPETVQGSGVSKLAVV</sequence>
<protein>
    <submittedName>
        <fullName evidence="2 3">Uncharacterized protein</fullName>
    </submittedName>
</protein>
<keyword evidence="4" id="KW-1185">Reference proteome</keyword>
<name>A0A084VR45_ANOSI</name>
<proteinExistence type="predicted"/>
<organism evidence="2">
    <name type="scientific">Anopheles sinensis</name>
    <name type="common">Mosquito</name>
    <dbReference type="NCBI Taxonomy" id="74873"/>
    <lineage>
        <taxon>Eukaryota</taxon>
        <taxon>Metazoa</taxon>
        <taxon>Ecdysozoa</taxon>
        <taxon>Arthropoda</taxon>
        <taxon>Hexapoda</taxon>
        <taxon>Insecta</taxon>
        <taxon>Pterygota</taxon>
        <taxon>Neoptera</taxon>
        <taxon>Endopterygota</taxon>
        <taxon>Diptera</taxon>
        <taxon>Nematocera</taxon>
        <taxon>Culicoidea</taxon>
        <taxon>Culicidae</taxon>
        <taxon>Anophelinae</taxon>
        <taxon>Anopheles</taxon>
    </lineage>
</organism>
<feature type="compositionally biased region" description="Basic and acidic residues" evidence="1">
    <location>
        <begin position="57"/>
        <end position="69"/>
    </location>
</feature>
<dbReference type="Proteomes" id="UP000030765">
    <property type="component" value="Unassembled WGS sequence"/>
</dbReference>
<evidence type="ECO:0000313" key="3">
    <source>
        <dbReference type="EnsemblMetazoa" id="ASIC007945-PA"/>
    </source>
</evidence>
<dbReference type="EMBL" id="KE525014">
    <property type="protein sequence ID" value="KFB40439.1"/>
    <property type="molecule type" value="Genomic_DNA"/>
</dbReference>
<feature type="region of interest" description="Disordered" evidence="1">
    <location>
        <begin position="25"/>
        <end position="115"/>
    </location>
</feature>
<dbReference type="EMBL" id="ATLV01015458">
    <property type="status" value="NOT_ANNOTATED_CDS"/>
    <property type="molecule type" value="Genomic_DNA"/>
</dbReference>
<dbReference type="AlphaFoldDB" id="A0A084VR45"/>
<evidence type="ECO:0000313" key="4">
    <source>
        <dbReference type="Proteomes" id="UP000030765"/>
    </source>
</evidence>
<evidence type="ECO:0000313" key="2">
    <source>
        <dbReference type="EMBL" id="KFB40439.1"/>
    </source>
</evidence>
<gene>
    <name evidence="2" type="ORF">ZHAS_00007945</name>
</gene>
<accession>A0A084VR45</accession>
<dbReference type="VEuPathDB" id="VectorBase:ASIC007945"/>
<reference evidence="2 4" key="1">
    <citation type="journal article" date="2014" name="BMC Genomics">
        <title>Genome sequence of Anopheles sinensis provides insight into genetics basis of mosquito competence for malaria parasites.</title>
        <authorList>
            <person name="Zhou D."/>
            <person name="Zhang D."/>
            <person name="Ding G."/>
            <person name="Shi L."/>
            <person name="Hou Q."/>
            <person name="Ye Y."/>
            <person name="Xu Y."/>
            <person name="Zhou H."/>
            <person name="Xiong C."/>
            <person name="Li S."/>
            <person name="Yu J."/>
            <person name="Hong S."/>
            <person name="Yu X."/>
            <person name="Zou P."/>
            <person name="Chen C."/>
            <person name="Chang X."/>
            <person name="Wang W."/>
            <person name="Lv Y."/>
            <person name="Sun Y."/>
            <person name="Ma L."/>
            <person name="Shen B."/>
            <person name="Zhu C."/>
        </authorList>
    </citation>
    <scope>NUCLEOTIDE SEQUENCE [LARGE SCALE GENOMIC DNA]</scope>
</reference>
<reference evidence="3" key="2">
    <citation type="submission" date="2020-05" db="UniProtKB">
        <authorList>
            <consortium name="EnsemblMetazoa"/>
        </authorList>
    </citation>
    <scope>IDENTIFICATION</scope>
</reference>
<evidence type="ECO:0000256" key="1">
    <source>
        <dbReference type="SAM" id="MobiDB-lite"/>
    </source>
</evidence>